<dbReference type="Gene3D" id="1.20.120.160">
    <property type="entry name" value="HPT domain"/>
    <property type="match status" value="1"/>
</dbReference>
<proteinExistence type="predicted"/>
<evidence type="ECO:0000256" key="1">
    <source>
        <dbReference type="PROSITE-ProRule" id="PRU00110"/>
    </source>
</evidence>
<organism evidence="4 5">
    <name type="scientific">Desulfamplus magnetovallimortis</name>
    <dbReference type="NCBI Taxonomy" id="1246637"/>
    <lineage>
        <taxon>Bacteria</taxon>
        <taxon>Pseudomonadati</taxon>
        <taxon>Thermodesulfobacteriota</taxon>
        <taxon>Desulfobacteria</taxon>
        <taxon>Desulfobacterales</taxon>
        <taxon>Desulfobacteraceae</taxon>
        <taxon>Desulfamplus</taxon>
    </lineage>
</organism>
<dbReference type="RefSeq" id="WP_080807461.1">
    <property type="nucleotide sequence ID" value="NZ_LT828557.1"/>
</dbReference>
<gene>
    <name evidence="4" type="ORF">MTBBW1_2100014</name>
</gene>
<accession>A0A1W1HCG4</accession>
<dbReference type="GO" id="GO:0004672">
    <property type="term" value="F:protein kinase activity"/>
    <property type="evidence" value="ECO:0007669"/>
    <property type="project" value="UniProtKB-ARBA"/>
</dbReference>
<dbReference type="Proteomes" id="UP000191931">
    <property type="component" value="Unassembled WGS sequence"/>
</dbReference>
<dbReference type="SUPFAM" id="SSF52091">
    <property type="entry name" value="SpoIIaa-like"/>
    <property type="match status" value="1"/>
</dbReference>
<keyword evidence="1" id="KW-0597">Phosphoprotein</keyword>
<evidence type="ECO:0000259" key="2">
    <source>
        <dbReference type="PROSITE" id="PS50801"/>
    </source>
</evidence>
<dbReference type="GO" id="GO:0000160">
    <property type="term" value="P:phosphorelay signal transduction system"/>
    <property type="evidence" value="ECO:0007669"/>
    <property type="project" value="InterPro"/>
</dbReference>
<dbReference type="PANTHER" id="PTHR43395">
    <property type="entry name" value="SENSOR HISTIDINE KINASE CHEA"/>
    <property type="match status" value="1"/>
</dbReference>
<evidence type="ECO:0008006" key="6">
    <source>
        <dbReference type="Google" id="ProtNLM"/>
    </source>
</evidence>
<dbReference type="PANTHER" id="PTHR43395:SF10">
    <property type="entry name" value="CHEMOTAXIS PROTEIN CHEA"/>
    <property type="match status" value="1"/>
</dbReference>
<dbReference type="InterPro" id="IPR036513">
    <property type="entry name" value="STAS_dom_sf"/>
</dbReference>
<dbReference type="InterPro" id="IPR051315">
    <property type="entry name" value="Bact_Chemotaxis_CheA"/>
</dbReference>
<dbReference type="EMBL" id="FWEV01000125">
    <property type="protein sequence ID" value="SLM30075.1"/>
    <property type="molecule type" value="Genomic_DNA"/>
</dbReference>
<dbReference type="PROSITE" id="PS50801">
    <property type="entry name" value="STAS"/>
    <property type="match status" value="1"/>
</dbReference>
<keyword evidence="5" id="KW-1185">Reference proteome</keyword>
<dbReference type="InterPro" id="IPR008207">
    <property type="entry name" value="Sig_transdc_His_kin_Hpt_dom"/>
</dbReference>
<dbReference type="AlphaFoldDB" id="A0A1W1HCG4"/>
<dbReference type="CDD" id="cd00088">
    <property type="entry name" value="HPT"/>
    <property type="match status" value="1"/>
</dbReference>
<reference evidence="4 5" key="1">
    <citation type="submission" date="2017-03" db="EMBL/GenBank/DDBJ databases">
        <authorList>
            <person name="Afonso C.L."/>
            <person name="Miller P.J."/>
            <person name="Scott M.A."/>
            <person name="Spackman E."/>
            <person name="Goraichik I."/>
            <person name="Dimitrov K.M."/>
            <person name="Suarez D.L."/>
            <person name="Swayne D.E."/>
        </authorList>
    </citation>
    <scope>NUCLEOTIDE SEQUENCE [LARGE SCALE GENOMIC DNA]</scope>
    <source>
        <strain evidence="4">PRJEB14757</strain>
    </source>
</reference>
<dbReference type="SUPFAM" id="SSF47226">
    <property type="entry name" value="Histidine-containing phosphotransfer domain, HPT domain"/>
    <property type="match status" value="1"/>
</dbReference>
<feature type="domain" description="STAS" evidence="2">
    <location>
        <begin position="260"/>
        <end position="367"/>
    </location>
</feature>
<protein>
    <recommendedName>
        <fullName evidence="6">Histidine kinase</fullName>
    </recommendedName>
</protein>
<feature type="domain" description="HPt" evidence="3">
    <location>
        <begin position="1"/>
        <end position="105"/>
    </location>
</feature>
<dbReference type="STRING" id="1246637.MTBBW1_2100014"/>
<evidence type="ECO:0000313" key="4">
    <source>
        <dbReference type="EMBL" id="SLM30075.1"/>
    </source>
</evidence>
<dbReference type="Pfam" id="PF01627">
    <property type="entry name" value="Hpt"/>
    <property type="match status" value="1"/>
</dbReference>
<name>A0A1W1HCG4_9BACT</name>
<sequence length="367" mass="41545">MMEDELVNVFVKESQVHLESIKSDLLELQKDINNMDPDILHGVFRSIHSIKGASGFYHFQKIRTLSHTIKELISQIMYKKITADHGQMEAMQAGVNLLSNMLEDIANSEQYDIEKEIMNLTCCFQQSDKPVKMITLQETHQNGKVPRVFEINEEKLERFLKNGQSLYTLNFFLKKDLTQKGKTPFDVINVINMSGEFIESSLDIESIQGLADCLDNDLSFVVLFGTAMEITLLSKTLDIPESSISVIDLKEQIKKYGIETSSDLNPEKDTLFLMPTTDLVASKIEVLRDSFLKKLKANPGVSKVVLKADHIETVDSLGVNLIIGIYRQVMSESKLFEITGAGEKFLKVANFFQFPALFKITSKEITK</sequence>
<feature type="modified residue" description="Phosphohistidine" evidence="1">
    <location>
        <position position="48"/>
    </location>
</feature>
<dbReference type="InterPro" id="IPR036641">
    <property type="entry name" value="HPT_dom_sf"/>
</dbReference>
<evidence type="ECO:0000259" key="3">
    <source>
        <dbReference type="PROSITE" id="PS50894"/>
    </source>
</evidence>
<dbReference type="Gene3D" id="3.30.750.24">
    <property type="entry name" value="STAS domain"/>
    <property type="match status" value="1"/>
</dbReference>
<dbReference type="PROSITE" id="PS50894">
    <property type="entry name" value="HPT"/>
    <property type="match status" value="1"/>
</dbReference>
<evidence type="ECO:0000313" key="5">
    <source>
        <dbReference type="Proteomes" id="UP000191931"/>
    </source>
</evidence>
<dbReference type="InterPro" id="IPR002645">
    <property type="entry name" value="STAS_dom"/>
</dbReference>
<dbReference type="OrthoDB" id="2079555at2"/>
<dbReference type="SMART" id="SM00073">
    <property type="entry name" value="HPT"/>
    <property type="match status" value="1"/>
</dbReference>